<dbReference type="InterPro" id="IPR050377">
    <property type="entry name" value="Radical_SAM_PqqE_MftC-like"/>
</dbReference>
<accession>A0A6P1Z9U0</accession>
<dbReference type="Proteomes" id="UP000434052">
    <property type="component" value="Unassembled WGS sequence"/>
</dbReference>
<dbReference type="CDD" id="cd21121">
    <property type="entry name" value="SPASM_Cmo-like"/>
    <property type="match status" value="1"/>
</dbReference>
<dbReference type="Pfam" id="PF13186">
    <property type="entry name" value="SPASM"/>
    <property type="match status" value="1"/>
</dbReference>
<proteinExistence type="predicted"/>
<evidence type="ECO:0000256" key="5">
    <source>
        <dbReference type="ARBA" id="ARBA00023004"/>
    </source>
</evidence>
<evidence type="ECO:0000259" key="7">
    <source>
        <dbReference type="PROSITE" id="PS51918"/>
    </source>
</evidence>
<dbReference type="InterPro" id="IPR007197">
    <property type="entry name" value="rSAM"/>
</dbReference>
<keyword evidence="5" id="KW-0408">Iron</keyword>
<dbReference type="OrthoDB" id="9772409at2"/>
<dbReference type="InterPro" id="IPR013785">
    <property type="entry name" value="Aldolase_TIM"/>
</dbReference>
<dbReference type="PANTHER" id="PTHR11228:SF7">
    <property type="entry name" value="PQQA PEPTIDE CYCLASE"/>
    <property type="match status" value="1"/>
</dbReference>
<dbReference type="Gene3D" id="3.20.20.70">
    <property type="entry name" value="Aldolase class I"/>
    <property type="match status" value="1"/>
</dbReference>
<evidence type="ECO:0000256" key="3">
    <source>
        <dbReference type="ARBA" id="ARBA00022691"/>
    </source>
</evidence>
<dbReference type="InterPro" id="IPR034391">
    <property type="entry name" value="AdoMet-like_SPASM_containing"/>
</dbReference>
<gene>
    <name evidence="8" type="ORF">DQK91_21495</name>
</gene>
<comment type="cofactor">
    <cofactor evidence="1">
        <name>[4Fe-4S] cluster</name>
        <dbReference type="ChEBI" id="CHEBI:49883"/>
    </cofactor>
</comment>
<dbReference type="EMBL" id="QMIF01000027">
    <property type="protein sequence ID" value="TVM30226.1"/>
    <property type="molecule type" value="Genomic_DNA"/>
</dbReference>
<dbReference type="PANTHER" id="PTHR11228">
    <property type="entry name" value="RADICAL SAM DOMAIN PROTEIN"/>
    <property type="match status" value="1"/>
</dbReference>
<evidence type="ECO:0000313" key="8">
    <source>
        <dbReference type="EMBL" id="TVM30226.1"/>
    </source>
</evidence>
<reference evidence="8 9" key="1">
    <citation type="submission" date="2018-06" db="EMBL/GenBank/DDBJ databases">
        <title>Complete genome of Desulfovibrio marinus P48SEP.</title>
        <authorList>
            <person name="Crispim J.S."/>
            <person name="Vidigal P.M.P."/>
            <person name="Silva L.C.F."/>
            <person name="Araujo L.C."/>
            <person name="Laguardia C.N."/>
            <person name="Dias R.S."/>
            <person name="Sousa M.P."/>
            <person name="Paula S.O."/>
            <person name="Silva C."/>
        </authorList>
    </citation>
    <scope>NUCLEOTIDE SEQUENCE [LARGE SCALE GENOMIC DNA]</scope>
    <source>
        <strain evidence="8 9">P48SEP</strain>
    </source>
</reference>
<dbReference type="GO" id="GO:0051536">
    <property type="term" value="F:iron-sulfur cluster binding"/>
    <property type="evidence" value="ECO:0007669"/>
    <property type="project" value="UniProtKB-KW"/>
</dbReference>
<keyword evidence="6" id="KW-0411">Iron-sulfur</keyword>
<sequence length="454" mass="50504">MTSSISFMNWPEFAPAPVGATQTLWPRRVVAELTTRCNQRCPMCVKQSPGCGIDEGDMAWEVFRRLEPAFPHLESLVLSGIGEPMLHPRLADAVALARASMPADSRIAFQSNGVVLGSPRGQDKATALMDAGLTSVCLSVDSADPGEYRRLRPGGETSLLERAFASLKTARKRTDAQFAIGVETVLLRDTLEGLPTVLRWVAEHGADYAIVSHMLPYHPAMEPQAAWDWHTAEAVALYREYEDIAHREGLSLADHGRIAFKYAKSEKEKRLCALVAAMQREADSRGLTINPERLMAGGNALEETARRIEEVMDKAREIAAEYSMELRLPQVQPRQERRCEFAEAGTLFVAMEGTVHPCHFLWHRAAIHRHGAWRTLPARSFGSLLESELRDIWTSPEYARFREATLRYDYPFCGSCRLGPCNLVEDAAFEADCFGVEVPCGECPWALGLLQCLS</sequence>
<keyword evidence="2" id="KW-0004">4Fe-4S</keyword>
<dbReference type="RefSeq" id="WP_144307469.1">
    <property type="nucleotide sequence ID" value="NZ_QMIF01000027.1"/>
</dbReference>
<dbReference type="SFLD" id="SFLDS00029">
    <property type="entry name" value="Radical_SAM"/>
    <property type="match status" value="1"/>
</dbReference>
<organism evidence="8 9">
    <name type="scientific">Oceanidesulfovibrio marinus</name>
    <dbReference type="NCBI Taxonomy" id="370038"/>
    <lineage>
        <taxon>Bacteria</taxon>
        <taxon>Pseudomonadati</taxon>
        <taxon>Thermodesulfobacteriota</taxon>
        <taxon>Desulfovibrionia</taxon>
        <taxon>Desulfovibrionales</taxon>
        <taxon>Desulfovibrionaceae</taxon>
        <taxon>Oceanidesulfovibrio</taxon>
    </lineage>
</organism>
<name>A0A6P1Z9U0_9BACT</name>
<dbReference type="GO" id="GO:0046872">
    <property type="term" value="F:metal ion binding"/>
    <property type="evidence" value="ECO:0007669"/>
    <property type="project" value="UniProtKB-KW"/>
</dbReference>
<feature type="domain" description="Radical SAM core" evidence="7">
    <location>
        <begin position="23"/>
        <end position="253"/>
    </location>
</feature>
<evidence type="ECO:0000256" key="6">
    <source>
        <dbReference type="ARBA" id="ARBA00023014"/>
    </source>
</evidence>
<evidence type="ECO:0000313" key="9">
    <source>
        <dbReference type="Proteomes" id="UP000434052"/>
    </source>
</evidence>
<comment type="caution">
    <text evidence="8">The sequence shown here is derived from an EMBL/GenBank/DDBJ whole genome shotgun (WGS) entry which is preliminary data.</text>
</comment>
<dbReference type="CDD" id="cd01335">
    <property type="entry name" value="Radical_SAM"/>
    <property type="match status" value="1"/>
</dbReference>
<dbReference type="SFLD" id="SFLDG01067">
    <property type="entry name" value="SPASM/twitch_domain_containing"/>
    <property type="match status" value="1"/>
</dbReference>
<dbReference type="Pfam" id="PF04055">
    <property type="entry name" value="Radical_SAM"/>
    <property type="match status" value="1"/>
</dbReference>
<dbReference type="SFLD" id="SFLDG01387">
    <property type="entry name" value="BtrN-like_SPASM_domain_contain"/>
    <property type="match status" value="1"/>
</dbReference>
<dbReference type="InterPro" id="IPR027586">
    <property type="entry name" value="rSAM_metal_mat"/>
</dbReference>
<keyword evidence="4" id="KW-0479">Metal-binding</keyword>
<dbReference type="PROSITE" id="PS51918">
    <property type="entry name" value="RADICAL_SAM"/>
    <property type="match status" value="1"/>
</dbReference>
<evidence type="ECO:0000256" key="1">
    <source>
        <dbReference type="ARBA" id="ARBA00001966"/>
    </source>
</evidence>
<dbReference type="SUPFAM" id="SSF102114">
    <property type="entry name" value="Radical SAM enzymes"/>
    <property type="match status" value="1"/>
</dbReference>
<evidence type="ECO:0000256" key="2">
    <source>
        <dbReference type="ARBA" id="ARBA00022485"/>
    </source>
</evidence>
<protein>
    <submittedName>
        <fullName evidence="8">Radical SAM protein</fullName>
    </submittedName>
</protein>
<dbReference type="GO" id="GO:0003824">
    <property type="term" value="F:catalytic activity"/>
    <property type="evidence" value="ECO:0007669"/>
    <property type="project" value="InterPro"/>
</dbReference>
<evidence type="ECO:0000256" key="4">
    <source>
        <dbReference type="ARBA" id="ARBA00022723"/>
    </source>
</evidence>
<dbReference type="InterPro" id="IPR023885">
    <property type="entry name" value="4Fe4S-binding_SPASM_dom"/>
</dbReference>
<dbReference type="InterPro" id="IPR058240">
    <property type="entry name" value="rSAM_sf"/>
</dbReference>
<keyword evidence="3" id="KW-0949">S-adenosyl-L-methionine</keyword>
<dbReference type="AlphaFoldDB" id="A0A6P1Z9U0"/>
<dbReference type="NCBIfam" id="TIGR04311">
    <property type="entry name" value="rSAM_Geo_metal"/>
    <property type="match status" value="1"/>
</dbReference>